<dbReference type="PATRIC" id="fig|997347.4.peg.1978"/>
<proteinExistence type="predicted"/>
<dbReference type="EMBL" id="AFQD01000396">
    <property type="protein sequence ID" value="EGQ78825.1"/>
    <property type="molecule type" value="Genomic_DNA"/>
</dbReference>
<organism evidence="1 2">
    <name type="scientific">Fusobacterium animalis ATCC 51191</name>
    <dbReference type="NCBI Taxonomy" id="997347"/>
    <lineage>
        <taxon>Bacteria</taxon>
        <taxon>Fusobacteriati</taxon>
        <taxon>Fusobacteriota</taxon>
        <taxon>Fusobacteriia</taxon>
        <taxon>Fusobacteriales</taxon>
        <taxon>Fusobacteriaceae</taxon>
        <taxon>Fusobacterium</taxon>
    </lineage>
</organism>
<gene>
    <name evidence="1" type="ORF">HMPREF9094_2147</name>
</gene>
<protein>
    <submittedName>
        <fullName evidence="1">Uncharacterized protein</fullName>
    </submittedName>
</protein>
<evidence type="ECO:0000313" key="2">
    <source>
        <dbReference type="Proteomes" id="UP000005392"/>
    </source>
</evidence>
<reference evidence="1 2" key="1">
    <citation type="submission" date="2011-05" db="EMBL/GenBank/DDBJ databases">
        <authorList>
            <person name="Muzny D."/>
            <person name="Qin X."/>
            <person name="Deng J."/>
            <person name="Jiang H."/>
            <person name="Liu Y."/>
            <person name="Qu J."/>
            <person name="Song X.-Z."/>
            <person name="Zhang L."/>
            <person name="Thornton R."/>
            <person name="Coyle M."/>
            <person name="Francisco L."/>
            <person name="Jackson L."/>
            <person name="Javaid M."/>
            <person name="Korchina V."/>
            <person name="Kovar C."/>
            <person name="Mata R."/>
            <person name="Mathew T."/>
            <person name="Ngo R."/>
            <person name="Nguyen L."/>
            <person name="Nguyen N."/>
            <person name="Okwuonu G."/>
            <person name="Ongeri F."/>
            <person name="Pham C."/>
            <person name="Simmons D."/>
            <person name="Wilczek-Boney K."/>
            <person name="Hale W."/>
            <person name="Jakkamsetti A."/>
            <person name="Pham P."/>
            <person name="Ruth R."/>
            <person name="San Lucas F."/>
            <person name="Warren J."/>
            <person name="Zhang J."/>
            <person name="Zhao Z."/>
            <person name="Zhou C."/>
            <person name="Zhu D."/>
            <person name="Lee S."/>
            <person name="Bess C."/>
            <person name="Blankenburg K."/>
            <person name="Forbes L."/>
            <person name="Fu Q."/>
            <person name="Gubbala S."/>
            <person name="Hirani K."/>
            <person name="Jayaseelan J.C."/>
            <person name="Lara F."/>
            <person name="Munidasa M."/>
            <person name="Palculict T."/>
            <person name="Patil S."/>
            <person name="Pu L.-L."/>
            <person name="Saada N."/>
            <person name="Tang L."/>
            <person name="Weissenberger G."/>
            <person name="Zhu Y."/>
            <person name="Hemphill L."/>
            <person name="Shang Y."/>
            <person name="Youmans B."/>
            <person name="Ayvaz T."/>
            <person name="Ross M."/>
            <person name="Santibanez J."/>
            <person name="Aqrawi P."/>
            <person name="Gross S."/>
            <person name="Joshi V."/>
            <person name="Fowler G."/>
            <person name="Nazareth L."/>
            <person name="Reid J."/>
            <person name="Worley K."/>
            <person name="Petrosino J."/>
            <person name="Highlander S."/>
            <person name="Gibbs R."/>
        </authorList>
    </citation>
    <scope>NUCLEOTIDE SEQUENCE [LARGE SCALE GENOMIC DNA]</scope>
    <source>
        <strain evidence="1 2">ATCC 51191</strain>
    </source>
</reference>
<accession>F9EQE2</accession>
<dbReference type="HOGENOM" id="CLU_2246053_0_0_0"/>
<sequence length="104" mass="11743">MVSLTTPPSDEKDIYKVRENVKFASLNEGKIKNNLEYALGNSTLVGTIFMKDGIPYLRYNLSDTFEDITGSKRKAGIELEYGKPYDMLGPSKEIPLFDEKGMKK</sequence>
<comment type="caution">
    <text evidence="1">The sequence shown here is derived from an EMBL/GenBank/DDBJ whole genome shotgun (WGS) entry which is preliminary data.</text>
</comment>
<name>F9EQE2_9FUSO</name>
<dbReference type="Proteomes" id="UP000005392">
    <property type="component" value="Unassembled WGS sequence"/>
</dbReference>
<dbReference type="AlphaFoldDB" id="F9EQE2"/>
<evidence type="ECO:0000313" key="1">
    <source>
        <dbReference type="EMBL" id="EGQ78825.1"/>
    </source>
</evidence>
<keyword evidence="2" id="KW-1185">Reference proteome</keyword>